<reference evidence="11 12" key="1">
    <citation type="submission" date="2016-11" db="EMBL/GenBank/DDBJ databases">
        <authorList>
            <person name="Jaros S."/>
            <person name="Januszkiewicz K."/>
            <person name="Wedrychowicz H."/>
        </authorList>
    </citation>
    <scope>NUCLEOTIDE SEQUENCE [LARGE SCALE GENOMIC DNA]</scope>
    <source>
        <strain evidence="11 12">CECT 7868</strain>
    </source>
</reference>
<dbReference type="Gene3D" id="3.20.20.80">
    <property type="entry name" value="Glycosidases"/>
    <property type="match status" value="1"/>
</dbReference>
<protein>
    <recommendedName>
        <fullName evidence="2">cellulase</fullName>
        <ecNumber evidence="2">3.2.1.4</ecNumber>
    </recommendedName>
</protein>
<comment type="catalytic activity">
    <reaction evidence="1">
        <text>Endohydrolysis of (1-&gt;4)-beta-D-glucosidic linkages in cellulose, lichenin and cereal beta-D-glucans.</text>
        <dbReference type="EC" id="3.2.1.4"/>
    </reaction>
</comment>
<dbReference type="PANTHER" id="PTHR35923">
    <property type="entry name" value="MAJOR EXTRACELLULAR ENDOGLUCANASE"/>
    <property type="match status" value="1"/>
</dbReference>
<feature type="chain" id="PRO_5012206502" description="cellulase" evidence="9">
    <location>
        <begin position="34"/>
        <end position="652"/>
    </location>
</feature>
<keyword evidence="7" id="KW-0624">Polysaccharide degradation</keyword>
<dbReference type="RefSeq" id="WP_073604331.1">
    <property type="nucleotide sequence ID" value="NZ_FQXZ01000029.1"/>
</dbReference>
<feature type="region of interest" description="Disordered" evidence="8">
    <location>
        <begin position="122"/>
        <end position="196"/>
    </location>
</feature>
<name>A0A1M5ZFH8_9VIBR</name>
<dbReference type="EC" id="3.2.1.4" evidence="2"/>
<evidence type="ECO:0000256" key="9">
    <source>
        <dbReference type="SAM" id="SignalP"/>
    </source>
</evidence>
<evidence type="ECO:0000313" key="12">
    <source>
        <dbReference type="Proteomes" id="UP000184608"/>
    </source>
</evidence>
<dbReference type="Pfam" id="PF00150">
    <property type="entry name" value="Cellulase"/>
    <property type="match status" value="1"/>
</dbReference>
<dbReference type="InterPro" id="IPR017853">
    <property type="entry name" value="GH"/>
</dbReference>
<evidence type="ECO:0000256" key="2">
    <source>
        <dbReference type="ARBA" id="ARBA00012601"/>
    </source>
</evidence>
<dbReference type="SUPFAM" id="SSF51445">
    <property type="entry name" value="(Trans)glycosidases"/>
    <property type="match status" value="1"/>
</dbReference>
<dbReference type="SMART" id="SM00637">
    <property type="entry name" value="CBD_II"/>
    <property type="match status" value="1"/>
</dbReference>
<dbReference type="GO" id="GO:0030245">
    <property type="term" value="P:cellulose catabolic process"/>
    <property type="evidence" value="ECO:0007669"/>
    <property type="project" value="UniProtKB-KW"/>
</dbReference>
<gene>
    <name evidence="11" type="primary">celC_1</name>
    <name evidence="11" type="ORF">VA7868_02674</name>
</gene>
<evidence type="ECO:0000256" key="1">
    <source>
        <dbReference type="ARBA" id="ARBA00000966"/>
    </source>
</evidence>
<feature type="domain" description="CBM2" evidence="10">
    <location>
        <begin position="28"/>
        <end position="132"/>
    </location>
</feature>
<dbReference type="EMBL" id="FQXZ01000029">
    <property type="protein sequence ID" value="SHI23006.1"/>
    <property type="molecule type" value="Genomic_DNA"/>
</dbReference>
<feature type="compositionally biased region" description="Gly residues" evidence="8">
    <location>
        <begin position="136"/>
        <end position="183"/>
    </location>
</feature>
<dbReference type="Pfam" id="PF00553">
    <property type="entry name" value="CBM_2"/>
    <property type="match status" value="1"/>
</dbReference>
<accession>A0A1M5ZFH8</accession>
<dbReference type="InterPro" id="IPR001547">
    <property type="entry name" value="Glyco_hydro_5"/>
</dbReference>
<evidence type="ECO:0000256" key="6">
    <source>
        <dbReference type="ARBA" id="ARBA00023295"/>
    </source>
</evidence>
<dbReference type="Gene3D" id="2.60.40.290">
    <property type="match status" value="1"/>
</dbReference>
<dbReference type="STRING" id="1216006.VA7868_02674"/>
<sequence length="652" mass="71156">MRKTFRKDVRCAKRALSVGVSLALAALSGSAYASCTYEVQSDWGAGAIVNVTVQNDTDSAVTAWNIGWEYDGSARITNIWNAQSSGSNPYVINNMGYNGGLQPGQSTSFGFQLSGAGSSEVPSLTGSLCDASDTGNTGGDTGNTGGDTGNTGGDTGNTGGDTGDTGGDTGNTGGDTGNTGGDTGSTDGKDGGNQVVFRVNDNGRITKDGEVKPVHCGSWFGLEGRHELPSDGVNPNGAPMELYVGNTFWANNSQGTGRTIQQTMDEIKAKGINLIRLPIAPQTLDPNDPQGQPKVFKNHQSVRATNARQQLEDFIKLADKNGLDILLDIHSCSNYLGWRAGRLDATPPYTDATRDNYIYKREDYSCGTDVGPGVTVQEYNEQKWLENLRELARFADELKVNNILGIDIFNEPWDYTWSEWKTLAEHAYQAINEENKNVLVWVEGVGSAKSDGTKNPHGDEELNPNWGENFYSMATDPLDIPKDRLVISPHTYGPSVSVQPQFVDQTNPDCVGLSEDAAAKAKCNIVIKPDMLKKGWEEHFGYLKDKGYAVILGEFGGHYDWPKSGAIRIQDMWNFLPKSDYDKKWQNALVDYMSDRKIEGCYWGINPESDDTGGLYTHAYDARTNTSGWGTWTGFETEKWEMLQRLWKANAQ</sequence>
<keyword evidence="6 11" id="KW-0326">Glycosidase</keyword>
<dbReference type="InterPro" id="IPR012291">
    <property type="entry name" value="CBM2_carb-bd_dom_sf"/>
</dbReference>
<evidence type="ECO:0000256" key="3">
    <source>
        <dbReference type="ARBA" id="ARBA00022801"/>
    </source>
</evidence>
<proteinExistence type="predicted"/>
<dbReference type="InterPro" id="IPR008965">
    <property type="entry name" value="CBM2/CBM3_carb-bd_dom_sf"/>
</dbReference>
<keyword evidence="5" id="KW-0119">Carbohydrate metabolism</keyword>
<dbReference type="InterPro" id="IPR001919">
    <property type="entry name" value="CBD2"/>
</dbReference>
<evidence type="ECO:0000259" key="10">
    <source>
        <dbReference type="PROSITE" id="PS51173"/>
    </source>
</evidence>
<organism evidence="11 12">
    <name type="scientific">Vibrio aerogenes CECT 7868</name>
    <dbReference type="NCBI Taxonomy" id="1216006"/>
    <lineage>
        <taxon>Bacteria</taxon>
        <taxon>Pseudomonadati</taxon>
        <taxon>Pseudomonadota</taxon>
        <taxon>Gammaproteobacteria</taxon>
        <taxon>Vibrionales</taxon>
        <taxon>Vibrionaceae</taxon>
        <taxon>Vibrio</taxon>
    </lineage>
</organism>
<dbReference type="SUPFAM" id="SSF49384">
    <property type="entry name" value="Carbohydrate-binding domain"/>
    <property type="match status" value="1"/>
</dbReference>
<dbReference type="PANTHER" id="PTHR35923:SF2">
    <property type="entry name" value="ENDOGLUCANASE"/>
    <property type="match status" value="1"/>
</dbReference>
<dbReference type="AlphaFoldDB" id="A0A1M5ZFH8"/>
<evidence type="ECO:0000256" key="5">
    <source>
        <dbReference type="ARBA" id="ARBA00023277"/>
    </source>
</evidence>
<keyword evidence="9" id="KW-0732">Signal</keyword>
<dbReference type="GO" id="GO:0008810">
    <property type="term" value="F:cellulase activity"/>
    <property type="evidence" value="ECO:0007669"/>
    <property type="project" value="UniProtKB-EC"/>
</dbReference>
<keyword evidence="3 11" id="KW-0378">Hydrolase</keyword>
<feature type="signal peptide" evidence="9">
    <location>
        <begin position="1"/>
        <end position="33"/>
    </location>
</feature>
<evidence type="ECO:0000256" key="7">
    <source>
        <dbReference type="ARBA" id="ARBA00023326"/>
    </source>
</evidence>
<dbReference type="Proteomes" id="UP000184608">
    <property type="component" value="Unassembled WGS sequence"/>
</dbReference>
<evidence type="ECO:0000256" key="8">
    <source>
        <dbReference type="SAM" id="MobiDB-lite"/>
    </source>
</evidence>
<dbReference type="GO" id="GO:0030247">
    <property type="term" value="F:polysaccharide binding"/>
    <property type="evidence" value="ECO:0007669"/>
    <property type="project" value="UniProtKB-UniRule"/>
</dbReference>
<dbReference type="OrthoDB" id="1153097at2"/>
<keyword evidence="12" id="KW-1185">Reference proteome</keyword>
<keyword evidence="4" id="KW-0136">Cellulose degradation</keyword>
<evidence type="ECO:0000313" key="11">
    <source>
        <dbReference type="EMBL" id="SHI23006.1"/>
    </source>
</evidence>
<evidence type="ECO:0000256" key="4">
    <source>
        <dbReference type="ARBA" id="ARBA00023001"/>
    </source>
</evidence>
<dbReference type="PROSITE" id="PS51173">
    <property type="entry name" value="CBM2"/>
    <property type="match status" value="1"/>
</dbReference>